<name>A0ABT5U720_9GAMM</name>
<sequence>MSYLYKLIILLLSLMILTIAIDVEACYDDSEEIQKKASNAGLNYQK</sequence>
<dbReference type="EMBL" id="JAPMOU010000009">
    <property type="protein sequence ID" value="MDE1462160.1"/>
    <property type="molecule type" value="Genomic_DNA"/>
</dbReference>
<gene>
    <name evidence="1" type="ORF">ORQ98_09260</name>
</gene>
<accession>A0ABT5U720</accession>
<dbReference type="Proteomes" id="UP001528823">
    <property type="component" value="Unassembled WGS sequence"/>
</dbReference>
<evidence type="ECO:0000313" key="2">
    <source>
        <dbReference type="Proteomes" id="UP001528823"/>
    </source>
</evidence>
<reference evidence="1 2" key="1">
    <citation type="submission" date="2022-11" db="EMBL/GenBank/DDBJ databases">
        <title>Spartinivicinus poritis sp. nov., isolated from scleractinian coral Porites lutea.</title>
        <authorList>
            <person name="Zhang G."/>
            <person name="Cai L."/>
            <person name="Wei Q."/>
        </authorList>
    </citation>
    <scope>NUCLEOTIDE SEQUENCE [LARGE SCALE GENOMIC DNA]</scope>
    <source>
        <strain evidence="1 2">A2-2</strain>
    </source>
</reference>
<comment type="caution">
    <text evidence="1">The sequence shown here is derived from an EMBL/GenBank/DDBJ whole genome shotgun (WGS) entry which is preliminary data.</text>
</comment>
<proteinExistence type="predicted"/>
<evidence type="ECO:0000313" key="1">
    <source>
        <dbReference type="EMBL" id="MDE1462160.1"/>
    </source>
</evidence>
<organism evidence="1 2">
    <name type="scientific">Spartinivicinus poritis</name>
    <dbReference type="NCBI Taxonomy" id="2994640"/>
    <lineage>
        <taxon>Bacteria</taxon>
        <taxon>Pseudomonadati</taxon>
        <taxon>Pseudomonadota</taxon>
        <taxon>Gammaproteobacteria</taxon>
        <taxon>Oceanospirillales</taxon>
        <taxon>Zooshikellaceae</taxon>
        <taxon>Spartinivicinus</taxon>
    </lineage>
</organism>
<protein>
    <submittedName>
        <fullName evidence="1">Uncharacterized protein</fullName>
    </submittedName>
</protein>
<keyword evidence="2" id="KW-1185">Reference proteome</keyword>